<dbReference type="NCBIfam" id="TIGR00747">
    <property type="entry name" value="fabH"/>
    <property type="match status" value="1"/>
</dbReference>
<dbReference type="UniPathway" id="UPA00094"/>
<name>A0A212K3M2_9DELT</name>
<accession>A0A212K3M2</accession>
<keyword evidence="5 9" id="KW-0276">Fatty acid metabolism</keyword>
<protein>
    <recommendedName>
        <fullName evidence="9">Beta-ketoacyl-[acyl-carrier-protein] synthase III</fullName>
        <shortName evidence="9">Beta-ketoacyl-ACP synthase III</shortName>
        <shortName evidence="9">KAS III</shortName>
        <ecNumber evidence="9">2.3.1.180</ecNumber>
    </recommendedName>
    <alternativeName>
        <fullName evidence="9">3-oxoacyl-[acyl-carrier-protein] synthase 3</fullName>
    </alternativeName>
    <alternativeName>
        <fullName evidence="9">3-oxoacyl-[acyl-carrier-protein] synthase III</fullName>
    </alternativeName>
</protein>
<keyword evidence="8 9" id="KW-0012">Acyltransferase</keyword>
<dbReference type="Pfam" id="PF08541">
    <property type="entry name" value="ACP_syn_III_C"/>
    <property type="match status" value="1"/>
</dbReference>
<proteinExistence type="inferred from homology"/>
<dbReference type="AlphaFoldDB" id="A0A212K3M2"/>
<evidence type="ECO:0000256" key="9">
    <source>
        <dbReference type="HAMAP-Rule" id="MF_01815"/>
    </source>
</evidence>
<dbReference type="GO" id="GO:0005737">
    <property type="term" value="C:cytoplasm"/>
    <property type="evidence" value="ECO:0007669"/>
    <property type="project" value="UniProtKB-SubCell"/>
</dbReference>
<dbReference type="EC" id="2.3.1.180" evidence="9"/>
<evidence type="ECO:0000259" key="10">
    <source>
        <dbReference type="Pfam" id="PF08541"/>
    </source>
</evidence>
<dbReference type="SUPFAM" id="SSF53901">
    <property type="entry name" value="Thiolase-like"/>
    <property type="match status" value="1"/>
</dbReference>
<dbReference type="GO" id="GO:0044550">
    <property type="term" value="P:secondary metabolite biosynthetic process"/>
    <property type="evidence" value="ECO:0007669"/>
    <property type="project" value="TreeGrafter"/>
</dbReference>
<evidence type="ECO:0000256" key="8">
    <source>
        <dbReference type="ARBA" id="ARBA00023315"/>
    </source>
</evidence>
<gene>
    <name evidence="9 12" type="primary">fabH</name>
    <name evidence="12" type="ORF">KL86DPRO_20629</name>
</gene>
<comment type="subunit">
    <text evidence="9">Homodimer.</text>
</comment>
<evidence type="ECO:0000256" key="5">
    <source>
        <dbReference type="ARBA" id="ARBA00022832"/>
    </source>
</evidence>
<reference evidence="12" key="1">
    <citation type="submission" date="2016-04" db="EMBL/GenBank/DDBJ databases">
        <authorList>
            <person name="Evans L.H."/>
            <person name="Alamgir A."/>
            <person name="Owens N."/>
            <person name="Weber N.D."/>
            <person name="Virtaneva K."/>
            <person name="Barbian K."/>
            <person name="Babar A."/>
            <person name="Rosenke K."/>
        </authorList>
    </citation>
    <scope>NUCLEOTIDE SEQUENCE</scope>
    <source>
        <strain evidence="12">86</strain>
    </source>
</reference>
<dbReference type="Pfam" id="PF08545">
    <property type="entry name" value="ACP_syn_III"/>
    <property type="match status" value="1"/>
</dbReference>
<keyword evidence="3 9" id="KW-0444">Lipid biosynthesis</keyword>
<keyword evidence="9" id="KW-0511">Multifunctional enzyme</keyword>
<dbReference type="CDD" id="cd00830">
    <property type="entry name" value="KAS_III"/>
    <property type="match status" value="1"/>
</dbReference>
<evidence type="ECO:0000259" key="11">
    <source>
        <dbReference type="Pfam" id="PF08545"/>
    </source>
</evidence>
<dbReference type="InterPro" id="IPR004655">
    <property type="entry name" value="FabH"/>
</dbReference>
<sequence length="316" mass="34229">MSFEIIGTGSHLPAKIVTNQDFEKIVDTSDEWITQRTGIRQRYFVGEGERNVDMGTEAARRAIAMAGVDIQSIDAIIAGTCTNEAAIPSLACQIQRALGIERCFAFDVNAACSGFIFALKTAERFLTETCKTILVIGGDTMSRFLNMEDRDSCILFGDGAGAAVIRKGTRCRSFALHSRPDVHETLDMAGANARRDGQFVPSFISLKGREVYAFATRELETIIRDGLRACNLTVNDVSLFILHQANLRIIQSVAQRLGLSMDAFYTNIAEVANTSAGCIPIALDQANREGKLHSGDILVMAGVGGGLTSGCAVYEW</sequence>
<dbReference type="InterPro" id="IPR016039">
    <property type="entry name" value="Thiolase-like"/>
</dbReference>
<feature type="domain" description="Beta-ketoacyl-[acyl-carrier-protein] synthase III C-terminal" evidence="10">
    <location>
        <begin position="227"/>
        <end position="316"/>
    </location>
</feature>
<comment type="function">
    <text evidence="9">Catalyzes the condensation reaction of fatty acid synthesis by the addition to an acyl acceptor of two carbons from malonyl-ACP. Catalyzes the first condensation reaction which initiates fatty acid synthesis and may therefore play a role in governing the total rate of fatty acid production. Possesses both acetoacetyl-ACP synthase and acetyl transacylase activities. Its substrate specificity determines the biosynthesis of branched-chain and/or straight-chain of fatty acids.</text>
</comment>
<keyword evidence="6 9" id="KW-0443">Lipid metabolism</keyword>
<feature type="domain" description="Beta-ketoacyl-[acyl-carrier-protein] synthase III N-terminal" evidence="11">
    <location>
        <begin position="106"/>
        <end position="174"/>
    </location>
</feature>
<dbReference type="GO" id="GO:0033818">
    <property type="term" value="F:beta-ketoacyl-acyl-carrier-protein synthase III activity"/>
    <property type="evidence" value="ECO:0007669"/>
    <property type="project" value="UniProtKB-UniRule"/>
</dbReference>
<dbReference type="Gene3D" id="3.40.47.10">
    <property type="match status" value="1"/>
</dbReference>
<comment type="subcellular location">
    <subcellularLocation>
        <location evidence="9">Cytoplasm</location>
    </subcellularLocation>
</comment>
<dbReference type="PANTHER" id="PTHR34069:SF2">
    <property type="entry name" value="BETA-KETOACYL-[ACYL-CARRIER-PROTEIN] SYNTHASE III"/>
    <property type="match status" value="1"/>
</dbReference>
<dbReference type="NCBIfam" id="NF006829">
    <property type="entry name" value="PRK09352.1"/>
    <property type="match status" value="1"/>
</dbReference>
<evidence type="ECO:0000256" key="1">
    <source>
        <dbReference type="ARBA" id="ARBA00008642"/>
    </source>
</evidence>
<evidence type="ECO:0000256" key="3">
    <source>
        <dbReference type="ARBA" id="ARBA00022516"/>
    </source>
</evidence>
<dbReference type="GO" id="GO:0006633">
    <property type="term" value="P:fatty acid biosynthetic process"/>
    <property type="evidence" value="ECO:0007669"/>
    <property type="project" value="UniProtKB-UniRule"/>
</dbReference>
<evidence type="ECO:0000256" key="7">
    <source>
        <dbReference type="ARBA" id="ARBA00023160"/>
    </source>
</evidence>
<feature type="region of interest" description="ACP-binding" evidence="9">
    <location>
        <begin position="244"/>
        <end position="248"/>
    </location>
</feature>
<dbReference type="EMBL" id="FLUQ01000002">
    <property type="protein sequence ID" value="SBW06247.1"/>
    <property type="molecule type" value="Genomic_DNA"/>
</dbReference>
<feature type="active site" evidence="9">
    <location>
        <position position="112"/>
    </location>
</feature>
<keyword evidence="2 9" id="KW-0963">Cytoplasm</keyword>
<keyword evidence="4 9" id="KW-0808">Transferase</keyword>
<feature type="active site" evidence="9">
    <location>
        <position position="243"/>
    </location>
</feature>
<evidence type="ECO:0000256" key="4">
    <source>
        <dbReference type="ARBA" id="ARBA00022679"/>
    </source>
</evidence>
<organism evidence="12">
    <name type="scientific">uncultured delta proteobacterium</name>
    <dbReference type="NCBI Taxonomy" id="34034"/>
    <lineage>
        <taxon>Bacteria</taxon>
        <taxon>Deltaproteobacteria</taxon>
        <taxon>environmental samples</taxon>
    </lineage>
</organism>
<comment type="pathway">
    <text evidence="9">Lipid metabolism; fatty acid biosynthesis.</text>
</comment>
<feature type="active site" evidence="9">
    <location>
        <position position="273"/>
    </location>
</feature>
<dbReference type="HAMAP" id="MF_01815">
    <property type="entry name" value="FabH"/>
    <property type="match status" value="1"/>
</dbReference>
<evidence type="ECO:0000313" key="12">
    <source>
        <dbReference type="EMBL" id="SBW06247.1"/>
    </source>
</evidence>
<evidence type="ECO:0000256" key="6">
    <source>
        <dbReference type="ARBA" id="ARBA00023098"/>
    </source>
</evidence>
<dbReference type="InterPro" id="IPR013747">
    <property type="entry name" value="ACP_syn_III_C"/>
</dbReference>
<dbReference type="PANTHER" id="PTHR34069">
    <property type="entry name" value="3-OXOACYL-[ACYL-CARRIER-PROTEIN] SYNTHASE 3"/>
    <property type="match status" value="1"/>
</dbReference>
<comment type="domain">
    <text evidence="9">The last Arg residue of the ACP-binding site is essential for the weak association between ACP/AcpP and FabH.</text>
</comment>
<comment type="catalytic activity">
    <reaction evidence="9">
        <text>malonyl-[ACP] + acetyl-CoA + H(+) = 3-oxobutanoyl-[ACP] + CO2 + CoA</text>
        <dbReference type="Rhea" id="RHEA:12080"/>
        <dbReference type="Rhea" id="RHEA-COMP:9623"/>
        <dbReference type="Rhea" id="RHEA-COMP:9625"/>
        <dbReference type="ChEBI" id="CHEBI:15378"/>
        <dbReference type="ChEBI" id="CHEBI:16526"/>
        <dbReference type="ChEBI" id="CHEBI:57287"/>
        <dbReference type="ChEBI" id="CHEBI:57288"/>
        <dbReference type="ChEBI" id="CHEBI:78449"/>
        <dbReference type="ChEBI" id="CHEBI:78450"/>
        <dbReference type="EC" id="2.3.1.180"/>
    </reaction>
</comment>
<comment type="similarity">
    <text evidence="1 9">Belongs to the thiolase-like superfamily. FabH family.</text>
</comment>
<dbReference type="InterPro" id="IPR013751">
    <property type="entry name" value="ACP_syn_III_N"/>
</dbReference>
<evidence type="ECO:0000256" key="2">
    <source>
        <dbReference type="ARBA" id="ARBA00022490"/>
    </source>
</evidence>
<dbReference type="GO" id="GO:0004315">
    <property type="term" value="F:3-oxoacyl-[acyl-carrier-protein] synthase activity"/>
    <property type="evidence" value="ECO:0007669"/>
    <property type="project" value="InterPro"/>
</dbReference>
<keyword evidence="7 9" id="KW-0275">Fatty acid biosynthesis</keyword>